<dbReference type="OrthoDB" id="107009at2"/>
<dbReference type="GO" id="GO:0009279">
    <property type="term" value="C:cell outer membrane"/>
    <property type="evidence" value="ECO:0007669"/>
    <property type="project" value="UniProtKB-SubCell"/>
</dbReference>
<dbReference type="Proteomes" id="UP000321820">
    <property type="component" value="Chromosome"/>
</dbReference>
<dbReference type="EMBL" id="CP042806">
    <property type="protein sequence ID" value="QEE28711.1"/>
    <property type="molecule type" value="Genomic_DNA"/>
</dbReference>
<name>A0A5B9EE82_9BACT</name>
<evidence type="ECO:0000256" key="5">
    <source>
        <dbReference type="ARBA" id="ARBA00022692"/>
    </source>
</evidence>
<dbReference type="Gene3D" id="1.20.1600.10">
    <property type="entry name" value="Outer membrane efflux proteins (OEP)"/>
    <property type="match status" value="1"/>
</dbReference>
<evidence type="ECO:0000256" key="8">
    <source>
        <dbReference type="SAM" id="SignalP"/>
    </source>
</evidence>
<dbReference type="PANTHER" id="PTHR30026:SF21">
    <property type="entry name" value="SLR1270 PROTEIN"/>
    <property type="match status" value="1"/>
</dbReference>
<keyword evidence="10" id="KW-1185">Reference proteome</keyword>
<evidence type="ECO:0000256" key="3">
    <source>
        <dbReference type="ARBA" id="ARBA00022448"/>
    </source>
</evidence>
<keyword evidence="6" id="KW-0472">Membrane</keyword>
<gene>
    <name evidence="9" type="ORF">FTW19_12300</name>
</gene>
<keyword evidence="7" id="KW-0998">Cell outer membrane</keyword>
<evidence type="ECO:0000313" key="10">
    <source>
        <dbReference type="Proteomes" id="UP000321820"/>
    </source>
</evidence>
<organism evidence="9 10">
    <name type="scientific">Terriglobus albidus</name>
    <dbReference type="NCBI Taxonomy" id="1592106"/>
    <lineage>
        <taxon>Bacteria</taxon>
        <taxon>Pseudomonadati</taxon>
        <taxon>Acidobacteriota</taxon>
        <taxon>Terriglobia</taxon>
        <taxon>Terriglobales</taxon>
        <taxon>Acidobacteriaceae</taxon>
        <taxon>Terriglobus</taxon>
    </lineage>
</organism>
<dbReference type="KEGG" id="talb:FTW19_12300"/>
<feature type="chain" id="PRO_5023150193" evidence="8">
    <location>
        <begin position="20"/>
        <end position="440"/>
    </location>
</feature>
<reference evidence="9 10" key="1">
    <citation type="submission" date="2019-08" db="EMBL/GenBank/DDBJ databases">
        <title>Complete genome sequence of Terriglobus albidus strain ORNL.</title>
        <authorList>
            <person name="Podar M."/>
        </authorList>
    </citation>
    <scope>NUCLEOTIDE SEQUENCE [LARGE SCALE GENOMIC DNA]</scope>
    <source>
        <strain evidence="9 10">ORNL</strain>
    </source>
</reference>
<dbReference type="InterPro" id="IPR003423">
    <property type="entry name" value="OMP_efflux"/>
</dbReference>
<sequence length="440" mass="46741">MYIARSFILAGLVSLSAIAQQNSTPVTAAASITITRSQAETTAVKQNPRIAAGRLLALAEGQEVVRQRSAELPQIAGNMTAVQAEDGTRIGAGQLNSSRLYTHAGAGGTLSQLLTDFGHTSNLLASARLRAKAEQQNALATQQDVVYATDETFYKLLTAQSLLDVAKQAVAARRSARDLTKALAASKLKSELDLNTAAANLSQAELLQLDAEIEVQQASAALAALLGESSSTFYKAIEDRGDVPLPPEGSDAIEKEAIMQRPDLRAAQLNTQAEEKFATAQARQNLPTISALAVGGVTPVRPDGTVFPENWYAGAGVNLSLPIFTGFRISAEAKEARLRAQAQEKAATDLSNNITRDVRTATLSAQTAFRKIQVADAFRDQTAQALSLAETRYKLGLSSIVELSQAQLQSTQAAVSAVNARFDYLLSLRSLDYAAGRITP</sequence>
<evidence type="ECO:0000313" key="9">
    <source>
        <dbReference type="EMBL" id="QEE28711.1"/>
    </source>
</evidence>
<keyword evidence="5" id="KW-0812">Transmembrane</keyword>
<evidence type="ECO:0000256" key="2">
    <source>
        <dbReference type="ARBA" id="ARBA00007613"/>
    </source>
</evidence>
<dbReference type="SUPFAM" id="SSF56954">
    <property type="entry name" value="Outer membrane efflux proteins (OEP)"/>
    <property type="match status" value="1"/>
</dbReference>
<dbReference type="AlphaFoldDB" id="A0A5B9EE82"/>
<evidence type="ECO:0000256" key="7">
    <source>
        <dbReference type="ARBA" id="ARBA00023237"/>
    </source>
</evidence>
<evidence type="ECO:0000256" key="4">
    <source>
        <dbReference type="ARBA" id="ARBA00022452"/>
    </source>
</evidence>
<comment type="similarity">
    <text evidence="2">Belongs to the outer membrane factor (OMF) (TC 1.B.17) family.</text>
</comment>
<evidence type="ECO:0000256" key="1">
    <source>
        <dbReference type="ARBA" id="ARBA00004442"/>
    </source>
</evidence>
<dbReference type="GO" id="GO:0015562">
    <property type="term" value="F:efflux transmembrane transporter activity"/>
    <property type="evidence" value="ECO:0007669"/>
    <property type="project" value="InterPro"/>
</dbReference>
<comment type="subcellular location">
    <subcellularLocation>
        <location evidence="1">Cell outer membrane</location>
    </subcellularLocation>
</comment>
<keyword evidence="4" id="KW-1134">Transmembrane beta strand</keyword>
<keyword evidence="3" id="KW-0813">Transport</keyword>
<accession>A0A5B9EE82</accession>
<dbReference type="RefSeq" id="WP_147647901.1">
    <property type="nucleotide sequence ID" value="NZ_CP042806.1"/>
</dbReference>
<dbReference type="InterPro" id="IPR051906">
    <property type="entry name" value="TolC-like"/>
</dbReference>
<dbReference type="GO" id="GO:0015288">
    <property type="term" value="F:porin activity"/>
    <property type="evidence" value="ECO:0007669"/>
    <property type="project" value="TreeGrafter"/>
</dbReference>
<dbReference type="Pfam" id="PF02321">
    <property type="entry name" value="OEP"/>
    <property type="match status" value="2"/>
</dbReference>
<proteinExistence type="inferred from homology"/>
<dbReference type="GO" id="GO:1990281">
    <property type="term" value="C:efflux pump complex"/>
    <property type="evidence" value="ECO:0007669"/>
    <property type="project" value="TreeGrafter"/>
</dbReference>
<feature type="signal peptide" evidence="8">
    <location>
        <begin position="1"/>
        <end position="19"/>
    </location>
</feature>
<evidence type="ECO:0000256" key="6">
    <source>
        <dbReference type="ARBA" id="ARBA00023136"/>
    </source>
</evidence>
<dbReference type="PANTHER" id="PTHR30026">
    <property type="entry name" value="OUTER MEMBRANE PROTEIN TOLC"/>
    <property type="match status" value="1"/>
</dbReference>
<protein>
    <submittedName>
        <fullName evidence="9">TolC family protein</fullName>
    </submittedName>
</protein>
<keyword evidence="8" id="KW-0732">Signal</keyword>